<organism evidence="3 4">
    <name type="scientific">Brachionus calyciflorus</name>
    <dbReference type="NCBI Taxonomy" id="104777"/>
    <lineage>
        <taxon>Eukaryota</taxon>
        <taxon>Metazoa</taxon>
        <taxon>Spiralia</taxon>
        <taxon>Gnathifera</taxon>
        <taxon>Rotifera</taxon>
        <taxon>Eurotatoria</taxon>
        <taxon>Monogononta</taxon>
        <taxon>Pseudotrocha</taxon>
        <taxon>Ploima</taxon>
        <taxon>Brachionidae</taxon>
        <taxon>Brachionus</taxon>
    </lineage>
</organism>
<dbReference type="GO" id="GO:0000976">
    <property type="term" value="F:transcription cis-regulatory region binding"/>
    <property type="evidence" value="ECO:0007669"/>
    <property type="project" value="InterPro"/>
</dbReference>
<gene>
    <name evidence="3" type="ORF">OXX778_LOCUS19385</name>
</gene>
<keyword evidence="4" id="KW-1185">Reference proteome</keyword>
<sequence length="453" mass="51417">MISLSNDDLKKKHECSIICPSIEYLQNAEIITNVTCDECGETFSQISALNLHLEKVHRIFKNNEKEEILCTRAMSKSQKIKENCDCKYHCPKEGCKYNGERFLPTFHSLKNHFIRMHAAKSFKCVKCYKEFSIKSEMERHETNCGKLLKCTQCGVGYSTLAALHKHVKNKNHVQESINKNFVKNDINSKIPITKTKNFNKILPVQPVFILPSNLVNTPVILLPCNNDLNQNTNRSSACQTYNETMMSTQDVGSQTNYNLNQSFGIQFDSSVDIMHEINNCPEQGFKEAQRNSNQQNRNFNDYDCLDAATSTSPFLDLGELLLSNTSTQTQQSYFTNSCSIQTNEIVNDNSGYFCTDLGNLNDYFDYGQDGQDNGRCIDKTCQTNRCITPSNTIVSAFASSQTDDISFYNNYTSQQQANMNTQSIQTQTHDMNRDMSIITSNGNVVQTQTDLLF</sequence>
<dbReference type="InterPro" id="IPR055303">
    <property type="entry name" value="ATMIN"/>
</dbReference>
<keyword evidence="1" id="KW-0862">Zinc</keyword>
<dbReference type="GO" id="GO:0008270">
    <property type="term" value="F:zinc ion binding"/>
    <property type="evidence" value="ECO:0007669"/>
    <property type="project" value="UniProtKB-KW"/>
</dbReference>
<dbReference type="PROSITE" id="PS50157">
    <property type="entry name" value="ZINC_FINGER_C2H2_2"/>
    <property type="match status" value="2"/>
</dbReference>
<reference evidence="3" key="1">
    <citation type="submission" date="2021-02" db="EMBL/GenBank/DDBJ databases">
        <authorList>
            <person name="Nowell W R."/>
        </authorList>
    </citation>
    <scope>NUCLEOTIDE SEQUENCE</scope>
    <source>
        <strain evidence="3">Ploen Becks lab</strain>
    </source>
</reference>
<dbReference type="GO" id="GO:0005634">
    <property type="term" value="C:nucleus"/>
    <property type="evidence" value="ECO:0007669"/>
    <property type="project" value="TreeGrafter"/>
</dbReference>
<name>A0A814LCI1_9BILA</name>
<evidence type="ECO:0000313" key="4">
    <source>
        <dbReference type="Proteomes" id="UP000663879"/>
    </source>
</evidence>
<feature type="domain" description="C2H2-type" evidence="2">
    <location>
        <begin position="34"/>
        <end position="62"/>
    </location>
</feature>
<dbReference type="SMART" id="SM00355">
    <property type="entry name" value="ZnF_C2H2"/>
    <property type="match status" value="4"/>
</dbReference>
<dbReference type="PANTHER" id="PTHR46664:SF1">
    <property type="entry name" value="ATM INTERACTOR"/>
    <property type="match status" value="1"/>
</dbReference>
<accession>A0A814LCI1</accession>
<keyword evidence="1" id="KW-0479">Metal-binding</keyword>
<protein>
    <recommendedName>
        <fullName evidence="2">C2H2-type domain-containing protein</fullName>
    </recommendedName>
</protein>
<dbReference type="EMBL" id="CAJNOC010005830">
    <property type="protein sequence ID" value="CAF1063295.1"/>
    <property type="molecule type" value="Genomic_DNA"/>
</dbReference>
<evidence type="ECO:0000313" key="3">
    <source>
        <dbReference type="EMBL" id="CAF1063295.1"/>
    </source>
</evidence>
<dbReference type="Gene3D" id="3.30.160.60">
    <property type="entry name" value="Classic Zinc Finger"/>
    <property type="match status" value="1"/>
</dbReference>
<dbReference type="GO" id="GO:0000981">
    <property type="term" value="F:DNA-binding transcription factor activity, RNA polymerase II-specific"/>
    <property type="evidence" value="ECO:0007669"/>
    <property type="project" value="TreeGrafter"/>
</dbReference>
<keyword evidence="1" id="KW-0863">Zinc-finger</keyword>
<comment type="caution">
    <text evidence="3">The sequence shown here is derived from an EMBL/GenBank/DDBJ whole genome shotgun (WGS) entry which is preliminary data.</text>
</comment>
<evidence type="ECO:0000256" key="1">
    <source>
        <dbReference type="PROSITE-ProRule" id="PRU00042"/>
    </source>
</evidence>
<dbReference type="PANTHER" id="PTHR46664">
    <property type="entry name" value="ATM INTERACTOR"/>
    <property type="match status" value="1"/>
</dbReference>
<evidence type="ECO:0000259" key="2">
    <source>
        <dbReference type="PROSITE" id="PS50157"/>
    </source>
</evidence>
<dbReference type="OrthoDB" id="6354171at2759"/>
<dbReference type="InterPro" id="IPR013087">
    <property type="entry name" value="Znf_C2H2_type"/>
</dbReference>
<dbReference type="GO" id="GO:0045944">
    <property type="term" value="P:positive regulation of transcription by RNA polymerase II"/>
    <property type="evidence" value="ECO:0007669"/>
    <property type="project" value="InterPro"/>
</dbReference>
<dbReference type="AlphaFoldDB" id="A0A814LCI1"/>
<dbReference type="Proteomes" id="UP000663879">
    <property type="component" value="Unassembled WGS sequence"/>
</dbReference>
<feature type="domain" description="C2H2-type" evidence="2">
    <location>
        <begin position="148"/>
        <end position="177"/>
    </location>
</feature>
<dbReference type="PROSITE" id="PS00028">
    <property type="entry name" value="ZINC_FINGER_C2H2_1"/>
    <property type="match status" value="2"/>
</dbReference>
<proteinExistence type="predicted"/>